<dbReference type="AlphaFoldDB" id="A0AAD1Q0I9"/>
<proteinExistence type="predicted"/>
<accession>A0AAD1Q0I9</accession>
<dbReference type="EMBL" id="LR882963">
    <property type="protein sequence ID" value="CAD5921960.1"/>
    <property type="molecule type" value="Genomic_DNA"/>
</dbReference>
<evidence type="ECO:0000313" key="2">
    <source>
        <dbReference type="Proteomes" id="UP001153761"/>
    </source>
</evidence>
<reference evidence="1" key="1">
    <citation type="submission" date="2020-09" db="EMBL/GenBank/DDBJ databases">
        <authorList>
            <person name="Blom J."/>
        </authorList>
    </citation>
    <scope>NUCLEOTIDE SEQUENCE</scope>
    <source>
        <strain evidence="1">No.66</strain>
    </source>
</reference>
<protein>
    <submittedName>
        <fullName evidence="1">Uncharacterized protein</fullName>
    </submittedName>
</protein>
<sequence length="96" mass="10738">MEKQLLHARYFKSDGTRQNHVTYDPQGFGLGVIQSLDILINQSPIPLYRLICVSLEGAIAKHHKGKLSDAGHQVHCAATSEQWEAAKDYWESGAFD</sequence>
<gene>
    <name evidence="1" type="ORF">PANO66_00752</name>
</gene>
<dbReference type="Proteomes" id="UP001153761">
    <property type="component" value="Chromosome"/>
</dbReference>
<name>A0AAD1Q0I9_PLAAG</name>
<evidence type="ECO:0000313" key="1">
    <source>
        <dbReference type="EMBL" id="CAD5921960.1"/>
    </source>
</evidence>
<organism evidence="1 2">
    <name type="scientific">Planktothrix agardhii</name>
    <name type="common">Oscillatoria agardhii</name>
    <dbReference type="NCBI Taxonomy" id="1160"/>
    <lineage>
        <taxon>Bacteria</taxon>
        <taxon>Bacillati</taxon>
        <taxon>Cyanobacteriota</taxon>
        <taxon>Cyanophyceae</taxon>
        <taxon>Oscillatoriophycideae</taxon>
        <taxon>Oscillatoriales</taxon>
        <taxon>Microcoleaceae</taxon>
        <taxon>Planktothrix</taxon>
    </lineage>
</organism>
<dbReference type="RefSeq" id="WP_227351353.1">
    <property type="nucleotide sequence ID" value="NZ_LR882963.1"/>
</dbReference>